<gene>
    <name evidence="3" type="ORF">PFLU3_57010</name>
</gene>
<dbReference type="AlphaFoldDB" id="A0A0D0R3B4"/>
<dbReference type="EMBL" id="JXCQ01000138">
    <property type="protein sequence ID" value="KIR13987.1"/>
    <property type="molecule type" value="Genomic_DNA"/>
</dbReference>
<evidence type="ECO:0000259" key="1">
    <source>
        <dbReference type="Pfam" id="PF12706"/>
    </source>
</evidence>
<dbReference type="Proteomes" id="UP000032210">
    <property type="component" value="Unassembled WGS sequence"/>
</dbReference>
<dbReference type="SUPFAM" id="SSF56281">
    <property type="entry name" value="Metallo-hydrolase/oxidoreductase"/>
    <property type="match status" value="1"/>
</dbReference>
<dbReference type="PATRIC" id="fig|294.125.peg.5865"/>
<keyword evidence="3" id="KW-0378">Hydrolase</keyword>
<sequence length="536" mass="59428">MIQYWLKEDITLVPLIGRWYAWPHLIAPLTGALNIAKRHLPIMDSYANAPALHARAVQDINNIGGPFVDYETDCSSPIRALASKTRSECRGLLEVAIEVEKLREMLRTAPDDATMESLYSTVPDGLKGYVELIRETEGKPGFRLIEELLYRSPYYVKSLQSISIQTERANPRPFSLSTPTLDDSNNRILDIAFDDPRLDRLALARIHPVDAPALLQELGLPPDDLASLFTTQAPPRPDAVVGSKVRVLGHATVLIEHAGTSILVDPVIGYASARQDGGWTFSDLPDQIDAIVITHSHQDHFFLETLLQLRSRTQCVIVPQAARGELTDPSPAIMLRQLGFTDVREAPYLEPLKIGSATVTALPFLGEHGDLPIGAKATYAVNVEGENILLMADFRNIEPRVVAHLAKILPAVDTLFIGMECEGAPVSWLYGPLLSKPLPRNVDNSRHLSSSDCAQAISLIDLFNPKRAFVYAMGQERWLRHITSKIYTDTSLPIVEASRFVRICTERGMEAKLLLGPYTLSSKKNSSRLHEECTDH</sequence>
<accession>A0A0D0R3B4</accession>
<dbReference type="InterPro" id="IPR041141">
    <property type="entry name" value="CmlA_N"/>
</dbReference>
<feature type="domain" description="Diiron non-heme beta-hydroxylase N-terminal" evidence="2">
    <location>
        <begin position="6"/>
        <end position="230"/>
    </location>
</feature>
<name>A0A0D0R3B4_PSEFL</name>
<feature type="domain" description="Metallo-beta-lactamase" evidence="1">
    <location>
        <begin position="261"/>
        <end position="417"/>
    </location>
</feature>
<evidence type="ECO:0000313" key="4">
    <source>
        <dbReference type="Proteomes" id="UP000032210"/>
    </source>
</evidence>
<protein>
    <submittedName>
        <fullName evidence="3">Metal-dependent hydrolase</fullName>
    </submittedName>
</protein>
<dbReference type="InterPro" id="IPR001279">
    <property type="entry name" value="Metallo-B-lactamas"/>
</dbReference>
<dbReference type="GO" id="GO:0016787">
    <property type="term" value="F:hydrolase activity"/>
    <property type="evidence" value="ECO:0007669"/>
    <property type="project" value="UniProtKB-KW"/>
</dbReference>
<dbReference type="PANTHER" id="PTHR43546">
    <property type="entry name" value="UPF0173 METAL-DEPENDENT HYDROLASE MJ1163-RELATED"/>
    <property type="match status" value="1"/>
</dbReference>
<comment type="caution">
    <text evidence="3">The sequence shown here is derived from an EMBL/GenBank/DDBJ whole genome shotgun (WGS) entry which is preliminary data.</text>
</comment>
<dbReference type="RefSeq" id="WP_043051829.1">
    <property type="nucleotide sequence ID" value="NZ_JXCQ01000138.1"/>
</dbReference>
<dbReference type="InterPro" id="IPR036866">
    <property type="entry name" value="RibonucZ/Hydroxyglut_hydro"/>
</dbReference>
<evidence type="ECO:0000259" key="2">
    <source>
        <dbReference type="Pfam" id="PF18456"/>
    </source>
</evidence>
<dbReference type="Pfam" id="PF12706">
    <property type="entry name" value="Lactamase_B_2"/>
    <property type="match status" value="1"/>
</dbReference>
<dbReference type="InterPro" id="IPR050114">
    <property type="entry name" value="UPF0173_UPF0282_UlaG_hydrolase"/>
</dbReference>
<evidence type="ECO:0000313" key="3">
    <source>
        <dbReference type="EMBL" id="KIR13987.1"/>
    </source>
</evidence>
<organism evidence="3 4">
    <name type="scientific">Pseudomonas fluorescens</name>
    <dbReference type="NCBI Taxonomy" id="294"/>
    <lineage>
        <taxon>Bacteria</taxon>
        <taxon>Pseudomonadati</taxon>
        <taxon>Pseudomonadota</taxon>
        <taxon>Gammaproteobacteria</taxon>
        <taxon>Pseudomonadales</taxon>
        <taxon>Pseudomonadaceae</taxon>
        <taxon>Pseudomonas</taxon>
    </lineage>
</organism>
<reference evidence="3 4" key="1">
    <citation type="submission" date="2015-01" db="EMBL/GenBank/DDBJ databases">
        <title>Genome sequence of the beneficial rhizobacterium Pseudomonas fluorescens 2-79.</title>
        <authorList>
            <person name="Thuermer A."/>
            <person name="Daniel R."/>
        </authorList>
    </citation>
    <scope>NUCLEOTIDE SEQUENCE [LARGE SCALE GENOMIC DNA]</scope>
    <source>
        <strain evidence="3 4">2-79</strain>
    </source>
</reference>
<proteinExistence type="predicted"/>
<dbReference type="Pfam" id="PF18456">
    <property type="entry name" value="CmlA_N"/>
    <property type="match status" value="1"/>
</dbReference>
<dbReference type="Gene3D" id="3.60.15.10">
    <property type="entry name" value="Ribonuclease Z/Hydroxyacylglutathione hydrolase-like"/>
    <property type="match status" value="1"/>
</dbReference>